<evidence type="ECO:0000313" key="3">
    <source>
        <dbReference type="EMBL" id="SKA01693.1"/>
    </source>
</evidence>
<dbReference type="SUPFAM" id="SSF51735">
    <property type="entry name" value="NAD(P)-binding Rossmann-fold domains"/>
    <property type="match status" value="1"/>
</dbReference>
<protein>
    <submittedName>
        <fullName evidence="3">Trk system potassium uptake protein TrkA</fullName>
    </submittedName>
</protein>
<organism evidence="3 4">
    <name type="scientific">Anaerorhabdus furcosa</name>
    <dbReference type="NCBI Taxonomy" id="118967"/>
    <lineage>
        <taxon>Bacteria</taxon>
        <taxon>Bacillati</taxon>
        <taxon>Bacillota</taxon>
        <taxon>Erysipelotrichia</taxon>
        <taxon>Erysipelotrichales</taxon>
        <taxon>Erysipelotrichaceae</taxon>
        <taxon>Anaerorhabdus</taxon>
    </lineage>
</organism>
<evidence type="ECO:0000313" key="4">
    <source>
        <dbReference type="Proteomes" id="UP000243297"/>
    </source>
</evidence>
<dbReference type="InterPro" id="IPR036291">
    <property type="entry name" value="NAD(P)-bd_dom_sf"/>
</dbReference>
<dbReference type="SUPFAM" id="SSF116726">
    <property type="entry name" value="TrkA C-terminal domain-like"/>
    <property type="match status" value="1"/>
</dbReference>
<sequence>MSSKSKTYAILGLGIFGSTIAKALSDYNYEIIAIDRDITCVDRIAEFATNAVQADITDIDQLRSIGIQDVDVAVVATGSHLEDSIMAIMNLRELGVPYILAKAKNKKYMQIFEKIGADRVIRPEKEMGERVAKQLISRNIVDLIDIDQEYSVVEIIAPESWTNKSLKNLNLRANYGINILGIRKKPGEHLSISPDAEYIIEPNDRLLVIADNAVFKKFDKNFNR</sequence>
<dbReference type="InterPro" id="IPR036721">
    <property type="entry name" value="RCK_C_sf"/>
</dbReference>
<dbReference type="GO" id="GO:0006813">
    <property type="term" value="P:potassium ion transport"/>
    <property type="evidence" value="ECO:0007669"/>
    <property type="project" value="InterPro"/>
</dbReference>
<keyword evidence="4" id="KW-1185">Reference proteome</keyword>
<dbReference type="PANTHER" id="PTHR43833:SF7">
    <property type="entry name" value="KTR SYSTEM POTASSIUM UPTAKE PROTEIN C"/>
    <property type="match status" value="1"/>
</dbReference>
<dbReference type="Gene3D" id="3.40.50.720">
    <property type="entry name" value="NAD(P)-binding Rossmann-like Domain"/>
    <property type="match status" value="1"/>
</dbReference>
<evidence type="ECO:0000259" key="2">
    <source>
        <dbReference type="PROSITE" id="PS51202"/>
    </source>
</evidence>
<reference evidence="4" key="1">
    <citation type="submission" date="2017-02" db="EMBL/GenBank/DDBJ databases">
        <authorList>
            <person name="Varghese N."/>
            <person name="Submissions S."/>
        </authorList>
    </citation>
    <scope>NUCLEOTIDE SEQUENCE [LARGE SCALE GENOMIC DNA]</scope>
    <source>
        <strain evidence="4">ATCC 25662</strain>
    </source>
</reference>
<feature type="domain" description="RCK N-terminal" evidence="1">
    <location>
        <begin position="5"/>
        <end position="121"/>
    </location>
</feature>
<dbReference type="Proteomes" id="UP000243297">
    <property type="component" value="Unassembled WGS sequence"/>
</dbReference>
<feature type="domain" description="RCK C-terminal" evidence="2">
    <location>
        <begin position="138"/>
        <end position="224"/>
    </location>
</feature>
<dbReference type="Pfam" id="PF02254">
    <property type="entry name" value="TrkA_N"/>
    <property type="match status" value="1"/>
</dbReference>
<dbReference type="STRING" id="118967.SAMN02745191_2418"/>
<dbReference type="Gene3D" id="3.30.70.1450">
    <property type="entry name" value="Regulator of K+ conductance, C-terminal domain"/>
    <property type="match status" value="1"/>
</dbReference>
<dbReference type="Pfam" id="PF02080">
    <property type="entry name" value="TrkA_C"/>
    <property type="match status" value="1"/>
</dbReference>
<accession>A0A1T4QD32</accession>
<dbReference type="PANTHER" id="PTHR43833">
    <property type="entry name" value="POTASSIUM CHANNEL PROTEIN 2-RELATED-RELATED"/>
    <property type="match status" value="1"/>
</dbReference>
<dbReference type="EMBL" id="FUWY01000009">
    <property type="protein sequence ID" value="SKA01693.1"/>
    <property type="molecule type" value="Genomic_DNA"/>
</dbReference>
<proteinExistence type="predicted"/>
<evidence type="ECO:0000259" key="1">
    <source>
        <dbReference type="PROSITE" id="PS51201"/>
    </source>
</evidence>
<dbReference type="GO" id="GO:0008324">
    <property type="term" value="F:monoatomic cation transmembrane transporter activity"/>
    <property type="evidence" value="ECO:0007669"/>
    <property type="project" value="InterPro"/>
</dbReference>
<dbReference type="OrthoDB" id="9776294at2"/>
<dbReference type="AlphaFoldDB" id="A0A1T4QD32"/>
<dbReference type="InterPro" id="IPR006037">
    <property type="entry name" value="RCK_C"/>
</dbReference>
<dbReference type="RefSeq" id="WP_078712799.1">
    <property type="nucleotide sequence ID" value="NZ_FUWY01000009.1"/>
</dbReference>
<dbReference type="PROSITE" id="PS51201">
    <property type="entry name" value="RCK_N"/>
    <property type="match status" value="1"/>
</dbReference>
<dbReference type="PROSITE" id="PS51202">
    <property type="entry name" value="RCK_C"/>
    <property type="match status" value="1"/>
</dbReference>
<name>A0A1T4QD32_9FIRM</name>
<dbReference type="InterPro" id="IPR003148">
    <property type="entry name" value="RCK_N"/>
</dbReference>
<gene>
    <name evidence="3" type="ORF">SAMN02745191_2418</name>
</gene>
<dbReference type="InterPro" id="IPR050721">
    <property type="entry name" value="Trk_Ktr_HKT_K-transport"/>
</dbReference>